<evidence type="ECO:0000259" key="1">
    <source>
        <dbReference type="Pfam" id="PF07727"/>
    </source>
</evidence>
<evidence type="ECO:0000313" key="2">
    <source>
        <dbReference type="EMBL" id="KAL0290084.1"/>
    </source>
</evidence>
<protein>
    <submittedName>
        <fullName evidence="2">Retrovirus-related Pol polyprotein from transposon RE2</fullName>
    </submittedName>
</protein>
<name>A0AAW2J5V4_9LAMI</name>
<dbReference type="AlphaFoldDB" id="A0AAW2J5V4"/>
<reference evidence="2" key="1">
    <citation type="submission" date="2020-06" db="EMBL/GenBank/DDBJ databases">
        <authorList>
            <person name="Li T."/>
            <person name="Hu X."/>
            <person name="Zhang T."/>
            <person name="Song X."/>
            <person name="Zhang H."/>
            <person name="Dai N."/>
            <person name="Sheng W."/>
            <person name="Hou X."/>
            <person name="Wei L."/>
        </authorList>
    </citation>
    <scope>NUCLEOTIDE SEQUENCE</scope>
    <source>
        <strain evidence="2">KEN8</strain>
        <tissue evidence="2">Leaf</tissue>
    </source>
</reference>
<feature type="domain" description="Reverse transcriptase Ty1/copia-type" evidence="1">
    <location>
        <begin position="94"/>
        <end position="165"/>
    </location>
</feature>
<dbReference type="Pfam" id="PF07727">
    <property type="entry name" value="RVT_2"/>
    <property type="match status" value="1"/>
</dbReference>
<sequence>MLTDPSGLPLAVAPGTPSATLANDLPIALRKGKRSCIAHPLAHSLSYHYLSPNYRAISTSLSCVSIPNTYCEALQHPPWKMAMDEEMSALISRETWELVDPSPNADVVSCRWVFTLKFRADGTLERYKARLVAKGFTQTYGVDYFKTFSRVARLNSIRVLFTLTVNLS</sequence>
<dbReference type="InterPro" id="IPR013103">
    <property type="entry name" value="RVT_2"/>
</dbReference>
<proteinExistence type="predicted"/>
<comment type="caution">
    <text evidence="2">The sequence shown here is derived from an EMBL/GenBank/DDBJ whole genome shotgun (WGS) entry which is preliminary data.</text>
</comment>
<reference evidence="2" key="2">
    <citation type="journal article" date="2024" name="Plant">
        <title>Genomic evolution and insights into agronomic trait innovations of Sesamum species.</title>
        <authorList>
            <person name="Miao H."/>
            <person name="Wang L."/>
            <person name="Qu L."/>
            <person name="Liu H."/>
            <person name="Sun Y."/>
            <person name="Le M."/>
            <person name="Wang Q."/>
            <person name="Wei S."/>
            <person name="Zheng Y."/>
            <person name="Lin W."/>
            <person name="Duan Y."/>
            <person name="Cao H."/>
            <person name="Xiong S."/>
            <person name="Wang X."/>
            <person name="Wei L."/>
            <person name="Li C."/>
            <person name="Ma Q."/>
            <person name="Ju M."/>
            <person name="Zhao R."/>
            <person name="Li G."/>
            <person name="Mu C."/>
            <person name="Tian Q."/>
            <person name="Mei H."/>
            <person name="Zhang T."/>
            <person name="Gao T."/>
            <person name="Zhang H."/>
        </authorList>
    </citation>
    <scope>NUCLEOTIDE SEQUENCE</scope>
    <source>
        <strain evidence="2">KEN8</strain>
    </source>
</reference>
<dbReference type="EMBL" id="JACGWM010001659">
    <property type="protein sequence ID" value="KAL0290084.1"/>
    <property type="molecule type" value="Genomic_DNA"/>
</dbReference>
<organism evidence="2">
    <name type="scientific">Sesamum calycinum</name>
    <dbReference type="NCBI Taxonomy" id="2727403"/>
    <lineage>
        <taxon>Eukaryota</taxon>
        <taxon>Viridiplantae</taxon>
        <taxon>Streptophyta</taxon>
        <taxon>Embryophyta</taxon>
        <taxon>Tracheophyta</taxon>
        <taxon>Spermatophyta</taxon>
        <taxon>Magnoliopsida</taxon>
        <taxon>eudicotyledons</taxon>
        <taxon>Gunneridae</taxon>
        <taxon>Pentapetalae</taxon>
        <taxon>asterids</taxon>
        <taxon>lamiids</taxon>
        <taxon>Lamiales</taxon>
        <taxon>Pedaliaceae</taxon>
        <taxon>Sesamum</taxon>
    </lineage>
</organism>
<accession>A0AAW2J5V4</accession>
<gene>
    <name evidence="2" type="ORF">Scaly_2683500</name>
</gene>